<proteinExistence type="predicted"/>
<keyword evidence="2" id="KW-1185">Reference proteome</keyword>
<dbReference type="EMBL" id="FN594964">
    <property type="protein sequence ID" value="CBI17784.3"/>
    <property type="molecule type" value="Genomic_DNA"/>
</dbReference>
<protein>
    <submittedName>
        <fullName evidence="1">Uncharacterized protein</fullName>
    </submittedName>
</protein>
<evidence type="ECO:0000313" key="2">
    <source>
        <dbReference type="Proteomes" id="UP000009183"/>
    </source>
</evidence>
<organism evidence="1 2">
    <name type="scientific">Vitis vinifera</name>
    <name type="common">Grape</name>
    <dbReference type="NCBI Taxonomy" id="29760"/>
    <lineage>
        <taxon>Eukaryota</taxon>
        <taxon>Viridiplantae</taxon>
        <taxon>Streptophyta</taxon>
        <taxon>Embryophyta</taxon>
        <taxon>Tracheophyta</taxon>
        <taxon>Spermatophyta</taxon>
        <taxon>Magnoliopsida</taxon>
        <taxon>eudicotyledons</taxon>
        <taxon>Gunneridae</taxon>
        <taxon>Pentapetalae</taxon>
        <taxon>rosids</taxon>
        <taxon>Vitales</taxon>
        <taxon>Vitaceae</taxon>
        <taxon>Viteae</taxon>
        <taxon>Vitis</taxon>
    </lineage>
</organism>
<dbReference type="PaxDb" id="29760-VIT_11s0052g01520.t01"/>
<sequence length="26" mass="2891">MHDVPKFLRLAIPSACILKQLGNLVI</sequence>
<gene>
    <name evidence="1" type="ordered locus">VIT_11s0052g01520</name>
</gene>
<evidence type="ECO:0000313" key="1">
    <source>
        <dbReference type="EMBL" id="CBI17784.3"/>
    </source>
</evidence>
<dbReference type="Proteomes" id="UP000009183">
    <property type="component" value="Chromosome 11"/>
</dbReference>
<name>D7SQ53_VITVI</name>
<dbReference type="InParanoid" id="D7SQ53"/>
<reference evidence="2" key="1">
    <citation type="journal article" date="2007" name="Nature">
        <title>The grapevine genome sequence suggests ancestral hexaploidization in major angiosperm phyla.</title>
        <authorList>
            <consortium name="The French-Italian Public Consortium for Grapevine Genome Characterization."/>
            <person name="Jaillon O."/>
            <person name="Aury J.-M."/>
            <person name="Noel B."/>
            <person name="Policriti A."/>
            <person name="Clepet C."/>
            <person name="Casagrande A."/>
            <person name="Choisne N."/>
            <person name="Aubourg S."/>
            <person name="Vitulo N."/>
            <person name="Jubin C."/>
            <person name="Vezzi A."/>
            <person name="Legeai F."/>
            <person name="Hugueney P."/>
            <person name="Dasilva C."/>
            <person name="Horner D."/>
            <person name="Mica E."/>
            <person name="Jublot D."/>
            <person name="Poulain J."/>
            <person name="Bruyere C."/>
            <person name="Billault A."/>
            <person name="Segurens B."/>
            <person name="Gouyvenoux M."/>
            <person name="Ugarte E."/>
            <person name="Cattonaro F."/>
            <person name="Anthouard V."/>
            <person name="Vico V."/>
            <person name="Del Fabbro C."/>
            <person name="Alaux M."/>
            <person name="Di Gaspero G."/>
            <person name="Dumas V."/>
            <person name="Felice N."/>
            <person name="Paillard S."/>
            <person name="Juman I."/>
            <person name="Moroldo M."/>
            <person name="Scalabrin S."/>
            <person name="Canaguier A."/>
            <person name="Le Clainche I."/>
            <person name="Malacrida G."/>
            <person name="Durand E."/>
            <person name="Pesole G."/>
            <person name="Laucou V."/>
            <person name="Chatelet P."/>
            <person name="Merdinoglu D."/>
            <person name="Delledonne M."/>
            <person name="Pezzotti M."/>
            <person name="Lecharny A."/>
            <person name="Scarpelli C."/>
            <person name="Artiguenave F."/>
            <person name="Pe M.E."/>
            <person name="Valle G."/>
            <person name="Morgante M."/>
            <person name="Caboche M."/>
            <person name="Adam-Blondon A.-F."/>
            <person name="Weissenbach J."/>
            <person name="Quetier F."/>
            <person name="Wincker P."/>
        </authorList>
    </citation>
    <scope>NUCLEOTIDE SEQUENCE [LARGE SCALE GENOMIC DNA]</scope>
    <source>
        <strain evidence="2">cv. Pinot noir / PN40024</strain>
    </source>
</reference>
<dbReference type="AlphaFoldDB" id="D7SQ53"/>
<dbReference type="HOGENOM" id="CLU_3417719_0_0_1"/>
<accession>D7SQ53</accession>